<comment type="caution">
    <text evidence="3">The sequence shown here is derived from an EMBL/GenBank/DDBJ whole genome shotgun (WGS) entry which is preliminary data.</text>
</comment>
<accession>A0A327LYW5</accession>
<keyword evidence="2" id="KW-0732">Signal</keyword>
<feature type="compositionally biased region" description="Pro residues" evidence="1">
    <location>
        <begin position="181"/>
        <end position="192"/>
    </location>
</feature>
<dbReference type="SUPFAM" id="SSF160387">
    <property type="entry name" value="NosL/MerB-like"/>
    <property type="match status" value="1"/>
</dbReference>
<evidence type="ECO:0000256" key="1">
    <source>
        <dbReference type="SAM" id="MobiDB-lite"/>
    </source>
</evidence>
<dbReference type="InterPro" id="IPR008719">
    <property type="entry name" value="N2O_reductase_NosL"/>
</dbReference>
<proteinExistence type="predicted"/>
<dbReference type="Proteomes" id="UP000249065">
    <property type="component" value="Unassembled WGS sequence"/>
</dbReference>
<protein>
    <submittedName>
        <fullName evidence="3">Copper resistance protein CopZ</fullName>
    </submittedName>
</protein>
<keyword evidence="4" id="KW-1185">Reference proteome</keyword>
<dbReference type="EMBL" id="QLIX01000037">
    <property type="protein sequence ID" value="RAI55175.1"/>
    <property type="molecule type" value="Genomic_DNA"/>
</dbReference>
<feature type="signal peptide" evidence="2">
    <location>
        <begin position="1"/>
        <end position="18"/>
    </location>
</feature>
<dbReference type="Pfam" id="PF05573">
    <property type="entry name" value="NosL"/>
    <property type="match status" value="1"/>
</dbReference>
<dbReference type="OrthoDB" id="7354657at2"/>
<dbReference type="PROSITE" id="PS51257">
    <property type="entry name" value="PROKAR_LIPOPROTEIN"/>
    <property type="match status" value="1"/>
</dbReference>
<evidence type="ECO:0000313" key="3">
    <source>
        <dbReference type="EMBL" id="RAI55175.1"/>
    </source>
</evidence>
<evidence type="ECO:0000313" key="4">
    <source>
        <dbReference type="Proteomes" id="UP000249065"/>
    </source>
</evidence>
<feature type="chain" id="PRO_5016371423" evidence="2">
    <location>
        <begin position="19"/>
        <end position="210"/>
    </location>
</feature>
<organism evidence="3 4">
    <name type="scientific">Roseicella frigidaeris</name>
    <dbReference type="NCBI Taxonomy" id="2230885"/>
    <lineage>
        <taxon>Bacteria</taxon>
        <taxon>Pseudomonadati</taxon>
        <taxon>Pseudomonadota</taxon>
        <taxon>Alphaproteobacteria</taxon>
        <taxon>Acetobacterales</taxon>
        <taxon>Roseomonadaceae</taxon>
        <taxon>Roseicella</taxon>
    </lineage>
</organism>
<name>A0A327LYW5_9PROT</name>
<feature type="region of interest" description="Disordered" evidence="1">
    <location>
        <begin position="164"/>
        <end position="210"/>
    </location>
</feature>
<reference evidence="4" key="1">
    <citation type="submission" date="2018-06" db="EMBL/GenBank/DDBJ databases">
        <authorList>
            <person name="Khan S.A."/>
        </authorList>
    </citation>
    <scope>NUCLEOTIDE SEQUENCE [LARGE SCALE GENOMIC DNA]</scope>
    <source>
        <strain evidence="4">DB-1506</strain>
    </source>
</reference>
<dbReference type="PANTHER" id="PTHR41247">
    <property type="entry name" value="HTH-TYPE TRANSCRIPTIONAL REPRESSOR YCNK"/>
    <property type="match status" value="1"/>
</dbReference>
<dbReference type="PANTHER" id="PTHR41247:SF1">
    <property type="entry name" value="HTH-TYPE TRANSCRIPTIONAL REPRESSOR YCNK"/>
    <property type="match status" value="1"/>
</dbReference>
<dbReference type="RefSeq" id="WP_111472587.1">
    <property type="nucleotide sequence ID" value="NZ_QLIX01000037.1"/>
</dbReference>
<sequence length="210" mass="22323">MPRLAVFLALLALLAAGCDDNDKAAAKAPPPVALTREAIGHFCGMALVEHPGPKGQILLRGDKRPVWFTSARDTVAFTYLDEESKAIDAIYVSDMGKAPDWDHPGPDNWVEVRRAWFVLGSDRRGGMGAEEAVPFSDRVAADHFAAEHGGRVLRMPDLPRDWVLGDVGGAAETGASQAEPPTSPQAAAPPPAQHAHEGHQHPSSAAAPQH</sequence>
<evidence type="ECO:0000256" key="2">
    <source>
        <dbReference type="SAM" id="SignalP"/>
    </source>
</evidence>
<dbReference type="Gene3D" id="3.30.70.2060">
    <property type="match status" value="1"/>
</dbReference>
<dbReference type="Gene3D" id="3.30.70.2050">
    <property type="match status" value="1"/>
</dbReference>
<dbReference type="AlphaFoldDB" id="A0A327LYW5"/>
<gene>
    <name evidence="3" type="ORF">DOO78_24830</name>
</gene>